<keyword evidence="4" id="KW-0676">Redox-active center</keyword>
<dbReference type="InterPro" id="IPR036249">
    <property type="entry name" value="Thioredoxin-like_sf"/>
</dbReference>
<dbReference type="GO" id="GO:0030313">
    <property type="term" value="C:cell envelope"/>
    <property type="evidence" value="ECO:0007669"/>
    <property type="project" value="UniProtKB-SubCell"/>
</dbReference>
<dbReference type="PANTHER" id="PTHR42852">
    <property type="entry name" value="THIOL:DISULFIDE INTERCHANGE PROTEIN DSBE"/>
    <property type="match status" value="1"/>
</dbReference>
<dbReference type="Proteomes" id="UP001214530">
    <property type="component" value="Chromosome"/>
</dbReference>
<evidence type="ECO:0000256" key="2">
    <source>
        <dbReference type="ARBA" id="ARBA00022748"/>
    </source>
</evidence>
<protein>
    <submittedName>
        <fullName evidence="6">TlpA disulfide reductase family protein</fullName>
    </submittedName>
</protein>
<gene>
    <name evidence="6" type="ORF">P0Y49_18950</name>
</gene>
<dbReference type="InterPro" id="IPR050553">
    <property type="entry name" value="Thioredoxin_ResA/DsbE_sf"/>
</dbReference>
<reference evidence="6" key="1">
    <citation type="submission" date="2023-03" db="EMBL/GenBank/DDBJ databases">
        <title>Andean soil-derived lignocellulolytic bacterial consortium as a source of novel taxa and putative plastic-active enzymes.</title>
        <authorList>
            <person name="Diaz-Garcia L."/>
            <person name="Chuvochina M."/>
            <person name="Feuerriegel G."/>
            <person name="Bunk B."/>
            <person name="Sproer C."/>
            <person name="Streit W.R."/>
            <person name="Rodriguez L.M."/>
            <person name="Overmann J."/>
            <person name="Jimenez D.J."/>
        </authorList>
    </citation>
    <scope>NUCLEOTIDE SEQUENCE</scope>
    <source>
        <strain evidence="6">MAG 3858</strain>
    </source>
</reference>
<dbReference type="InterPro" id="IPR012336">
    <property type="entry name" value="Thioredoxin-like_fold"/>
</dbReference>
<dbReference type="CDD" id="cd02966">
    <property type="entry name" value="TlpA_like_family"/>
    <property type="match status" value="1"/>
</dbReference>
<name>A0AAJ6B5K4_9SPHI</name>
<evidence type="ECO:0000256" key="1">
    <source>
        <dbReference type="ARBA" id="ARBA00004196"/>
    </source>
</evidence>
<keyword evidence="2" id="KW-0201">Cytochrome c-type biogenesis</keyword>
<evidence type="ECO:0000313" key="7">
    <source>
        <dbReference type="Proteomes" id="UP001214530"/>
    </source>
</evidence>
<comment type="subcellular location">
    <subcellularLocation>
        <location evidence="1">Cell envelope</location>
    </subcellularLocation>
</comment>
<dbReference type="PANTHER" id="PTHR42852:SF6">
    <property type="entry name" value="THIOL:DISULFIDE INTERCHANGE PROTEIN DSBE"/>
    <property type="match status" value="1"/>
</dbReference>
<evidence type="ECO:0000256" key="3">
    <source>
        <dbReference type="ARBA" id="ARBA00023157"/>
    </source>
</evidence>
<dbReference type="EMBL" id="CP119313">
    <property type="protein sequence ID" value="WEK18857.1"/>
    <property type="molecule type" value="Genomic_DNA"/>
</dbReference>
<evidence type="ECO:0000313" key="6">
    <source>
        <dbReference type="EMBL" id="WEK18857.1"/>
    </source>
</evidence>
<organism evidence="6 7">
    <name type="scientific">Candidatus Pedobacter colombiensis</name>
    <dbReference type="NCBI Taxonomy" id="3121371"/>
    <lineage>
        <taxon>Bacteria</taxon>
        <taxon>Pseudomonadati</taxon>
        <taxon>Bacteroidota</taxon>
        <taxon>Sphingobacteriia</taxon>
        <taxon>Sphingobacteriales</taxon>
        <taxon>Sphingobacteriaceae</taxon>
        <taxon>Pedobacter</taxon>
    </lineage>
</organism>
<dbReference type="AlphaFoldDB" id="A0AAJ6B5K4"/>
<dbReference type="Pfam" id="PF13905">
    <property type="entry name" value="Thioredoxin_8"/>
    <property type="match status" value="1"/>
</dbReference>
<evidence type="ECO:0000256" key="4">
    <source>
        <dbReference type="ARBA" id="ARBA00023284"/>
    </source>
</evidence>
<dbReference type="GO" id="GO:0017004">
    <property type="term" value="P:cytochrome complex assembly"/>
    <property type="evidence" value="ECO:0007669"/>
    <property type="project" value="UniProtKB-KW"/>
</dbReference>
<dbReference type="SUPFAM" id="SSF52833">
    <property type="entry name" value="Thioredoxin-like"/>
    <property type="match status" value="1"/>
</dbReference>
<feature type="domain" description="Thioredoxin" evidence="5">
    <location>
        <begin position="620"/>
        <end position="774"/>
    </location>
</feature>
<dbReference type="PROSITE" id="PS00194">
    <property type="entry name" value="THIOREDOXIN_1"/>
    <property type="match status" value="1"/>
</dbReference>
<evidence type="ECO:0000259" key="5">
    <source>
        <dbReference type="PROSITE" id="PS51352"/>
    </source>
</evidence>
<dbReference type="Gene3D" id="3.40.30.10">
    <property type="entry name" value="Glutaredoxin"/>
    <property type="match status" value="1"/>
</dbReference>
<accession>A0AAJ6B5K4</accession>
<keyword evidence="3" id="KW-1015">Disulfide bond</keyword>
<dbReference type="InterPro" id="IPR017937">
    <property type="entry name" value="Thioredoxin_CS"/>
</dbReference>
<proteinExistence type="predicted"/>
<dbReference type="InterPro" id="IPR013766">
    <property type="entry name" value="Thioredoxin_domain"/>
</dbReference>
<dbReference type="PROSITE" id="PS51352">
    <property type="entry name" value="THIOREDOXIN_2"/>
    <property type="match status" value="1"/>
</dbReference>
<sequence>MNLPQSLHNLHRIVLLLFFLTSLSLFSFAQKTIFNPLVGFDGNNPNLKIVKVILSDTATILNFVTTESAGNWIRIPKNTYIQLNGEPNKLFIKATRGIPFNENYTMPDSGKIAYQLIFPKITPAASSIDYGEDDSDGWKIYDIELAKTQKPLPNFLYTEWYNKTNSKLSIAFYNKAVVLDKKVWEYKNITKKNNTYTISIAYNKQNKQVYVERLANNEINITVNKLTERLSSNKANCMQTVSKEVYRLPLLKSDSTVFSGYIKNYSPKLNTKTLMLYIDNNITGKQENAIIKINTNGYFYKKIPLYHFQRVFLRSDISNENDIYLEPSKELFVILGSGPVKYAGDIAQLNYDLSELNSIDQYNYETTKKKMANMQPNDYKAYLQYLQHIENTKLDSVNKLGKISAKAYQVKKLNILFEYATRMMEYHMNYKYAYREAHKLADTAKVTVAKYPAGYYNFIDNEIYNNELNVISDNYNTFINRIKFAPGFRKTSYTHNYKAIIARLKSTGARPSENDIAFEKLISADGISILQDSTSKTVEKKWTADHNEFIKSFVSNFFQNSYYTALDSVLSINKGILIDLMKAQDISRPIVEQLTPLSANELALETKTISNPFIKDYIALKNNETLTQIALNKNRGGYFENETPKVEANKIFDNIMSKYAGKVVLVDFWATWCGPCLNGISEIKPLKEEMKDRNVVFVYITDETSPLATYQNMIPTIKGQHYRLKSDEWRYLADKFKITGIPHQILVNKEGKVVNPYLGFMENKAVKQLLEKYL</sequence>